<keyword evidence="4" id="KW-0680">Restriction system</keyword>
<dbReference type="GO" id="GO:0009007">
    <property type="term" value="F:site-specific DNA-methyltransferase (adenine-specific) activity"/>
    <property type="evidence" value="ECO:0007669"/>
    <property type="project" value="UniProtKB-EC"/>
</dbReference>
<dbReference type="GO" id="GO:0003677">
    <property type="term" value="F:DNA binding"/>
    <property type="evidence" value="ECO:0007669"/>
    <property type="project" value="InterPro"/>
</dbReference>
<evidence type="ECO:0000313" key="7">
    <source>
        <dbReference type="EMBL" id="HGL40160.1"/>
    </source>
</evidence>
<comment type="caution">
    <text evidence="7">The sequence shown here is derived from an EMBL/GenBank/DDBJ whole genome shotgun (WGS) entry which is preliminary data.</text>
</comment>
<proteinExistence type="predicted"/>
<organism evidence="7">
    <name type="scientific">Caldiarchaeum subterraneum</name>
    <dbReference type="NCBI Taxonomy" id="311458"/>
    <lineage>
        <taxon>Archaea</taxon>
        <taxon>Nitrososphaerota</taxon>
        <taxon>Candidatus Caldarchaeales</taxon>
        <taxon>Candidatus Caldarchaeaceae</taxon>
        <taxon>Candidatus Caldarchaeum</taxon>
    </lineage>
</organism>
<keyword evidence="1" id="KW-0489">Methyltransferase</keyword>
<evidence type="ECO:0000259" key="6">
    <source>
        <dbReference type="Pfam" id="PF02384"/>
    </source>
</evidence>
<dbReference type="CDD" id="cd02440">
    <property type="entry name" value="AdoMet_MTases"/>
    <property type="match status" value="1"/>
</dbReference>
<name>A0A7J3G3Y5_CALS0</name>
<dbReference type="InterPro" id="IPR029063">
    <property type="entry name" value="SAM-dependent_MTases_sf"/>
</dbReference>
<dbReference type="Gene3D" id="3.40.50.150">
    <property type="entry name" value="Vaccinia Virus protein VP39"/>
    <property type="match status" value="1"/>
</dbReference>
<dbReference type="PANTHER" id="PTHR33841:SF5">
    <property type="entry name" value="DNA METHYLASE (MODIFICATION METHYLASE) (METHYLTRANSFERASE)-RELATED"/>
    <property type="match status" value="1"/>
</dbReference>
<evidence type="ECO:0000256" key="1">
    <source>
        <dbReference type="ARBA" id="ARBA00022603"/>
    </source>
</evidence>
<feature type="region of interest" description="Disordered" evidence="5">
    <location>
        <begin position="1006"/>
        <end position="1048"/>
    </location>
</feature>
<dbReference type="PROSITE" id="PS00092">
    <property type="entry name" value="N6_MTASE"/>
    <property type="match status" value="1"/>
</dbReference>
<evidence type="ECO:0000256" key="4">
    <source>
        <dbReference type="ARBA" id="ARBA00022747"/>
    </source>
</evidence>
<reference evidence="7" key="1">
    <citation type="journal article" date="2020" name="mSystems">
        <title>Genome- and Community-Level Interaction Insights into Carbon Utilization and Element Cycling Functions of Hydrothermarchaeota in Hydrothermal Sediment.</title>
        <authorList>
            <person name="Zhou Z."/>
            <person name="Liu Y."/>
            <person name="Xu W."/>
            <person name="Pan J."/>
            <person name="Luo Z.H."/>
            <person name="Li M."/>
        </authorList>
    </citation>
    <scope>NUCLEOTIDE SEQUENCE [LARGE SCALE GENOMIC DNA]</scope>
    <source>
        <strain evidence="7">SpSt-669</strain>
    </source>
</reference>
<dbReference type="SUPFAM" id="SSF53335">
    <property type="entry name" value="S-adenosyl-L-methionine-dependent methyltransferases"/>
    <property type="match status" value="1"/>
</dbReference>
<feature type="domain" description="DNA methylase adenine-specific" evidence="6">
    <location>
        <begin position="332"/>
        <end position="647"/>
    </location>
</feature>
<keyword evidence="3" id="KW-0949">S-adenosyl-L-methionine</keyword>
<dbReference type="EMBL" id="DTCM01000007">
    <property type="protein sequence ID" value="HGL40160.1"/>
    <property type="molecule type" value="Genomic_DNA"/>
</dbReference>
<sequence length="1048" mass="120544">MSREAVFQDKLKELIQAASKFRFDGLEVSRVERDHPVDSREVDIAVFIRGGLPFLLIETKKKAEGKRDRGLFDPLALAVVGQAISYAALYGRRGLHVPYFATANPKSIAVFKTPKDLNEYVNYAKIEKRDYSNVIRQEKFSDLIKNYLIIREELKLTEEYIQNLLDRLAKDFLEKRALKVELSFALINQFRSFVEDLSEQCRDLLELKMKDDLALKTELDKMEKELGYKPSSEELVRMMSYVLMNKLIFYKVLEEKYKLRRLTDLDTSSSTSFREQLLKYFDEAVNATKDFEPVFKTGIYDMLPIPDDPNVMERINDFISFLDNVKVEEVGDLAGYIYEELIPPEERHRLGQFYTPPAICELITKWTIRSPEDIVLDPGCGSGGFLLQAYRRLLKLKTGRDVLPASKEVHERILNQLYAVDINPFPAHLTAVNLSMKNVRAPSSRMNVIVQDFFSIMPGHELILPYRIKTAAGEVERKITMPKKADAIVGNPPYTRWVEIPEKTKKQVLERLRRGRDLIGMYGLTPQVSRGVEPGIYTYWIMHATGFLKDGGKLGMIISNLWMQTDYGIGFGKFLLDNYKVKAIIDFTLRLFTALISTCVILLEKEKNQEKRLNNEVVFIHIPGTIESVNVEEILEVVESKKSDKFYVKVMKQGEIPADRKWMDVFFGKKEVYESNLLVKLSELFDASYGNIKYLVLVSTGKLRGVRNPGASEFHYLTPSKVKEFKLEKYAYPNSDLKDALIWPAITSARQAEFFTFTEDDWKQMYGNDEKCYMFIGHKPRSKLPEEVRKYVKWGETECVTRIRESRGGGRLANQTESAKVRAGSKEFYGWYDLGGVVPAPIFAIYQAWYKTRFILCRFPVAMYHALITLVPRNSVSLNEEQVNALLAYLNSSFIQYYVETHGRRSGGGIIGLEINIARDMPVLDVRKLTKEQVESLAHKFGELEAEARRIGGASMKEQIEKLKPKIYEIDHIIGEILSLKPEDVEDMQKTVEDLVERRIMGAKEAMPESVKGEAELRIKPPKKAKRKKEKNATTKQLDEFFEGLQSK</sequence>
<feature type="compositionally biased region" description="Basic residues" evidence="5">
    <location>
        <begin position="1020"/>
        <end position="1030"/>
    </location>
</feature>
<gene>
    <name evidence="7" type="ORF">ENU43_00605</name>
</gene>
<dbReference type="GO" id="GO:0032259">
    <property type="term" value="P:methylation"/>
    <property type="evidence" value="ECO:0007669"/>
    <property type="project" value="UniProtKB-KW"/>
</dbReference>
<protein>
    <recommendedName>
        <fullName evidence="6">DNA methylase adenine-specific domain-containing protein</fullName>
    </recommendedName>
</protein>
<evidence type="ECO:0000256" key="3">
    <source>
        <dbReference type="ARBA" id="ARBA00022691"/>
    </source>
</evidence>
<keyword evidence="2" id="KW-0808">Transferase</keyword>
<evidence type="ECO:0000256" key="2">
    <source>
        <dbReference type="ARBA" id="ARBA00022679"/>
    </source>
</evidence>
<dbReference type="InterPro" id="IPR003356">
    <property type="entry name" value="DNA_methylase_A-5"/>
</dbReference>
<accession>A0A7J3G3Y5</accession>
<dbReference type="PANTHER" id="PTHR33841">
    <property type="entry name" value="DNA METHYLTRANSFERASE YEEA-RELATED"/>
    <property type="match status" value="1"/>
</dbReference>
<dbReference type="PRINTS" id="PR00507">
    <property type="entry name" value="N12N6MTFRASE"/>
</dbReference>
<dbReference type="AlphaFoldDB" id="A0A7J3G3Y5"/>
<dbReference type="InterPro" id="IPR002052">
    <property type="entry name" value="DNA_methylase_N6_adenine_CS"/>
</dbReference>
<dbReference type="InterPro" id="IPR050953">
    <property type="entry name" value="N4_N6_ade-DNA_methylase"/>
</dbReference>
<dbReference type="GO" id="GO:0008170">
    <property type="term" value="F:N-methyltransferase activity"/>
    <property type="evidence" value="ECO:0007669"/>
    <property type="project" value="InterPro"/>
</dbReference>
<evidence type="ECO:0000256" key="5">
    <source>
        <dbReference type="SAM" id="MobiDB-lite"/>
    </source>
</evidence>
<dbReference type="GO" id="GO:0009307">
    <property type="term" value="P:DNA restriction-modification system"/>
    <property type="evidence" value="ECO:0007669"/>
    <property type="project" value="UniProtKB-KW"/>
</dbReference>
<dbReference type="Pfam" id="PF02384">
    <property type="entry name" value="N6_Mtase"/>
    <property type="match status" value="1"/>
</dbReference>